<feature type="chain" id="PRO_5038566669" description="DUF3298 domain-containing protein" evidence="2">
    <location>
        <begin position="19"/>
        <end position="268"/>
    </location>
</feature>
<dbReference type="STRING" id="1766.XA26_57500"/>
<evidence type="ECO:0008006" key="5">
    <source>
        <dbReference type="Google" id="ProtNLM"/>
    </source>
</evidence>
<keyword evidence="4" id="KW-1185">Reference proteome</keyword>
<accession>A0A0N9XL18</accession>
<evidence type="ECO:0000256" key="2">
    <source>
        <dbReference type="SAM" id="SignalP"/>
    </source>
</evidence>
<name>A0A0N9XL18_MYCFO</name>
<dbReference type="Proteomes" id="UP000057134">
    <property type="component" value="Chromosome"/>
</dbReference>
<keyword evidence="2" id="KW-0732">Signal</keyword>
<dbReference type="PROSITE" id="PS51257">
    <property type="entry name" value="PROKAR_LIPOPROTEIN"/>
    <property type="match status" value="1"/>
</dbReference>
<dbReference type="AlphaFoldDB" id="A0A0N9XL18"/>
<dbReference type="EMBL" id="CP011269">
    <property type="protein sequence ID" value="ALI29536.1"/>
    <property type="molecule type" value="Genomic_DNA"/>
</dbReference>
<gene>
    <name evidence="3" type="ORF">XA26_57500</name>
</gene>
<dbReference type="KEGG" id="mft:XA26_57500"/>
<dbReference type="RefSeq" id="WP_235627227.1">
    <property type="nucleotide sequence ID" value="NZ_CP011269.1"/>
</dbReference>
<feature type="signal peptide" evidence="2">
    <location>
        <begin position="1"/>
        <end position="18"/>
    </location>
</feature>
<feature type="compositionally biased region" description="Low complexity" evidence="1">
    <location>
        <begin position="21"/>
        <end position="60"/>
    </location>
</feature>
<feature type="compositionally biased region" description="Polar residues" evidence="1">
    <location>
        <begin position="69"/>
        <end position="88"/>
    </location>
</feature>
<evidence type="ECO:0000313" key="3">
    <source>
        <dbReference type="EMBL" id="ALI29536.1"/>
    </source>
</evidence>
<evidence type="ECO:0000313" key="4">
    <source>
        <dbReference type="Proteomes" id="UP000057134"/>
    </source>
</evidence>
<feature type="region of interest" description="Disordered" evidence="1">
    <location>
        <begin position="21"/>
        <end position="91"/>
    </location>
</feature>
<evidence type="ECO:0000256" key="1">
    <source>
        <dbReference type="SAM" id="MobiDB-lite"/>
    </source>
</evidence>
<protein>
    <recommendedName>
        <fullName evidence="5">DUF3298 domain-containing protein</fullName>
    </recommendedName>
</protein>
<organism evidence="3 4">
    <name type="scientific">Mycolicibacterium fortuitum</name>
    <name type="common">Mycobacterium fortuitum</name>
    <dbReference type="NCBI Taxonomy" id="1766"/>
    <lineage>
        <taxon>Bacteria</taxon>
        <taxon>Bacillati</taxon>
        <taxon>Actinomycetota</taxon>
        <taxon>Actinomycetes</taxon>
        <taxon>Mycobacteriales</taxon>
        <taxon>Mycobacteriaceae</taxon>
        <taxon>Mycolicibacterium</taxon>
    </lineage>
</organism>
<sequence length="268" mass="27143">MLPARLVVAAAVAAVALAGCGPTTEPSTPSAPAGGTTPAATTTPTTTASSASPDPASGAALATDAHGYTITSITEPGSQPGKSVTIPQLSGGDPAVTARFNAAMQASRAGMPQQSADMSVDDGELPGGYRSGVTRIGSGVVAGRIVLLWYGKGAAHPNQSLGTVVIQTETAAPVTVDDLYQDRAAAQARLRTLLPQLDTSGRLNAGSVSGEDIADNWLPTPSGLQIYVSVAHVMGDYVVVTVPWDRIADLLRPGMLEVLTSDSTQANR</sequence>
<dbReference type="PATRIC" id="fig|1766.6.peg.5718"/>
<reference evidence="3 4" key="1">
    <citation type="journal article" date="2015" name="MBio">
        <title>Enzymatic Degradation of Phenazines Can Generate Energy and Protect Sensitive Organisms from Toxicity.</title>
        <authorList>
            <person name="Costa K.C."/>
            <person name="Bergkessel M."/>
            <person name="Saunders S."/>
            <person name="Korlach J."/>
            <person name="Newman D.K."/>
        </authorList>
    </citation>
    <scope>NUCLEOTIDE SEQUENCE [LARGE SCALE GENOMIC DNA]</scope>
    <source>
        <strain evidence="3 4">CT6</strain>
    </source>
</reference>
<proteinExistence type="predicted"/>